<keyword evidence="1" id="KW-0853">WD repeat</keyword>
<dbReference type="PANTHER" id="PTHR13831">
    <property type="entry name" value="MEMBER OF THE HIR1 FAMILY OF WD-REPEAT PROTEINS"/>
    <property type="match status" value="1"/>
</dbReference>
<evidence type="ECO:0000313" key="2">
    <source>
        <dbReference type="EMBL" id="ETO17073.1"/>
    </source>
</evidence>
<dbReference type="GO" id="GO:0000785">
    <property type="term" value="C:chromatin"/>
    <property type="evidence" value="ECO:0007669"/>
    <property type="project" value="TreeGrafter"/>
</dbReference>
<dbReference type="GO" id="GO:0031491">
    <property type="term" value="F:nucleosome binding"/>
    <property type="evidence" value="ECO:0007669"/>
    <property type="project" value="TreeGrafter"/>
</dbReference>
<organism evidence="2 3">
    <name type="scientific">Reticulomyxa filosa</name>
    <dbReference type="NCBI Taxonomy" id="46433"/>
    <lineage>
        <taxon>Eukaryota</taxon>
        <taxon>Sar</taxon>
        <taxon>Rhizaria</taxon>
        <taxon>Retaria</taxon>
        <taxon>Foraminifera</taxon>
        <taxon>Monothalamids</taxon>
        <taxon>Reticulomyxidae</taxon>
        <taxon>Reticulomyxa</taxon>
    </lineage>
</organism>
<accession>X6MSW4</accession>
<dbReference type="InterPro" id="IPR036322">
    <property type="entry name" value="WD40_repeat_dom_sf"/>
</dbReference>
<dbReference type="InterPro" id="IPR015943">
    <property type="entry name" value="WD40/YVTN_repeat-like_dom_sf"/>
</dbReference>
<dbReference type="SUPFAM" id="SSF50978">
    <property type="entry name" value="WD40 repeat-like"/>
    <property type="match status" value="1"/>
</dbReference>
<proteinExistence type="predicted"/>
<dbReference type="GO" id="GO:0000417">
    <property type="term" value="C:HIR complex"/>
    <property type="evidence" value="ECO:0007669"/>
    <property type="project" value="TreeGrafter"/>
</dbReference>
<dbReference type="GO" id="GO:0006351">
    <property type="term" value="P:DNA-templated transcription"/>
    <property type="evidence" value="ECO:0007669"/>
    <property type="project" value="InterPro"/>
</dbReference>
<comment type="caution">
    <text evidence="2">The sequence shown here is derived from an EMBL/GenBank/DDBJ whole genome shotgun (WGS) entry which is preliminary data.</text>
</comment>
<dbReference type="EMBL" id="ASPP01017294">
    <property type="protein sequence ID" value="ETO17073.1"/>
    <property type="molecule type" value="Genomic_DNA"/>
</dbReference>
<dbReference type="OrthoDB" id="196858at2759"/>
<dbReference type="PROSITE" id="PS50294">
    <property type="entry name" value="WD_REPEATS_REGION"/>
    <property type="match status" value="1"/>
</dbReference>
<dbReference type="SMART" id="SM00320">
    <property type="entry name" value="WD40"/>
    <property type="match status" value="2"/>
</dbReference>
<gene>
    <name evidence="2" type="ORF">RFI_20259</name>
</gene>
<sequence>MESVEHKCVVCNVIVTIDKYFLYVCDINKSCGTYLASASSDKTVIIWEKEKLEGTNVPMLVTATTNATTTATTTATATTATTATMAATANATESRNGSEEEDKKENWTIKWKLEGHVLDVQDITWSPDDSLLASGSMDCKIIIWKLDNFAKSPPGFLFSLCRALYGETETFKYTYI</sequence>
<dbReference type="Pfam" id="PF00400">
    <property type="entry name" value="WD40"/>
    <property type="match status" value="2"/>
</dbReference>
<dbReference type="InterPro" id="IPR001680">
    <property type="entry name" value="WD40_rpt"/>
</dbReference>
<feature type="repeat" description="WD" evidence="1">
    <location>
        <begin position="113"/>
        <end position="148"/>
    </location>
</feature>
<dbReference type="GO" id="GO:0005634">
    <property type="term" value="C:nucleus"/>
    <property type="evidence" value="ECO:0007669"/>
    <property type="project" value="InterPro"/>
</dbReference>
<dbReference type="PANTHER" id="PTHR13831:SF0">
    <property type="entry name" value="PROTEIN HIRA"/>
    <property type="match status" value="1"/>
</dbReference>
<evidence type="ECO:0000313" key="3">
    <source>
        <dbReference type="Proteomes" id="UP000023152"/>
    </source>
</evidence>
<name>X6MSW4_RETFI</name>
<dbReference type="PROSITE" id="PS50082">
    <property type="entry name" value="WD_REPEATS_2"/>
    <property type="match status" value="1"/>
</dbReference>
<reference evidence="2 3" key="1">
    <citation type="journal article" date="2013" name="Curr. Biol.">
        <title>The Genome of the Foraminiferan Reticulomyxa filosa.</title>
        <authorList>
            <person name="Glockner G."/>
            <person name="Hulsmann N."/>
            <person name="Schleicher M."/>
            <person name="Noegel A.A."/>
            <person name="Eichinger L."/>
            <person name="Gallinger C."/>
            <person name="Pawlowski J."/>
            <person name="Sierra R."/>
            <person name="Euteneuer U."/>
            <person name="Pillet L."/>
            <person name="Moustafa A."/>
            <person name="Platzer M."/>
            <person name="Groth M."/>
            <person name="Szafranski K."/>
            <person name="Schliwa M."/>
        </authorList>
    </citation>
    <scope>NUCLEOTIDE SEQUENCE [LARGE SCALE GENOMIC DNA]</scope>
</reference>
<dbReference type="AlphaFoldDB" id="X6MSW4"/>
<dbReference type="Gene3D" id="2.130.10.10">
    <property type="entry name" value="YVTN repeat-like/Quinoprotein amine dehydrogenase"/>
    <property type="match status" value="1"/>
</dbReference>
<dbReference type="Proteomes" id="UP000023152">
    <property type="component" value="Unassembled WGS sequence"/>
</dbReference>
<dbReference type="InterPro" id="IPR031120">
    <property type="entry name" value="HIR1-like"/>
</dbReference>
<protein>
    <submittedName>
        <fullName evidence="2">Uncharacterized protein</fullName>
    </submittedName>
</protein>
<evidence type="ECO:0000256" key="1">
    <source>
        <dbReference type="PROSITE-ProRule" id="PRU00221"/>
    </source>
</evidence>
<dbReference type="GO" id="GO:0006338">
    <property type="term" value="P:chromatin remodeling"/>
    <property type="evidence" value="ECO:0007669"/>
    <property type="project" value="TreeGrafter"/>
</dbReference>
<keyword evidence="3" id="KW-1185">Reference proteome</keyword>